<proteinExistence type="inferred from homology"/>
<evidence type="ECO:0000256" key="8">
    <source>
        <dbReference type="ARBA" id="ARBA00048478"/>
    </source>
</evidence>
<organism evidence="11 12">
    <name type="scientific">Thermolongibacillus altinsuensis</name>
    <dbReference type="NCBI Taxonomy" id="575256"/>
    <lineage>
        <taxon>Bacteria</taxon>
        <taxon>Bacillati</taxon>
        <taxon>Bacillota</taxon>
        <taxon>Bacilli</taxon>
        <taxon>Bacillales</taxon>
        <taxon>Anoxybacillaceae</taxon>
        <taxon>Thermolongibacillus</taxon>
    </lineage>
</organism>
<evidence type="ECO:0000313" key="12">
    <source>
        <dbReference type="Proteomes" id="UP000295658"/>
    </source>
</evidence>
<name>A0A4R1QSV2_9BACL</name>
<keyword evidence="5 9" id="KW-0418">Kinase</keyword>
<dbReference type="SUPFAM" id="SSF52540">
    <property type="entry name" value="P-loop containing nucleoside triphosphate hydrolases"/>
    <property type="match status" value="1"/>
</dbReference>
<dbReference type="EC" id="2.7.4.25" evidence="9"/>
<dbReference type="GO" id="GO:0005524">
    <property type="term" value="F:ATP binding"/>
    <property type="evidence" value="ECO:0007669"/>
    <property type="project" value="UniProtKB-UniRule"/>
</dbReference>
<dbReference type="CDD" id="cd02020">
    <property type="entry name" value="CMPK"/>
    <property type="match status" value="1"/>
</dbReference>
<comment type="subcellular location">
    <subcellularLocation>
        <location evidence="9">Cytoplasm</location>
    </subcellularLocation>
</comment>
<feature type="binding site" evidence="9">
    <location>
        <begin position="11"/>
        <end position="19"/>
    </location>
    <ligand>
        <name>ATP</name>
        <dbReference type="ChEBI" id="CHEBI:30616"/>
    </ligand>
</feature>
<evidence type="ECO:0000256" key="4">
    <source>
        <dbReference type="ARBA" id="ARBA00022741"/>
    </source>
</evidence>
<dbReference type="PANTHER" id="PTHR21299:SF2">
    <property type="entry name" value="CYTIDYLATE KINASE"/>
    <property type="match status" value="1"/>
</dbReference>
<gene>
    <name evidence="9" type="primary">cmk</name>
    <name evidence="11" type="ORF">EDD69_101157</name>
</gene>
<accession>A0A4R1QSV2</accession>
<evidence type="ECO:0000256" key="9">
    <source>
        <dbReference type="HAMAP-Rule" id="MF_00238"/>
    </source>
</evidence>
<keyword evidence="12" id="KW-1185">Reference proteome</keyword>
<evidence type="ECO:0000256" key="7">
    <source>
        <dbReference type="ARBA" id="ARBA00047615"/>
    </source>
</evidence>
<dbReference type="InterPro" id="IPR027417">
    <property type="entry name" value="P-loop_NTPase"/>
</dbReference>
<dbReference type="NCBIfam" id="TIGR00017">
    <property type="entry name" value="cmk"/>
    <property type="match status" value="1"/>
</dbReference>
<dbReference type="GO" id="GO:0036431">
    <property type="term" value="F:dCMP kinase activity"/>
    <property type="evidence" value="ECO:0007669"/>
    <property type="project" value="InterPro"/>
</dbReference>
<evidence type="ECO:0000256" key="1">
    <source>
        <dbReference type="ARBA" id="ARBA00009427"/>
    </source>
</evidence>
<dbReference type="AlphaFoldDB" id="A0A4R1QSV2"/>
<comment type="catalytic activity">
    <reaction evidence="7 9">
        <text>dCMP + ATP = dCDP + ADP</text>
        <dbReference type="Rhea" id="RHEA:25094"/>
        <dbReference type="ChEBI" id="CHEBI:30616"/>
        <dbReference type="ChEBI" id="CHEBI:57566"/>
        <dbReference type="ChEBI" id="CHEBI:58593"/>
        <dbReference type="ChEBI" id="CHEBI:456216"/>
        <dbReference type="EC" id="2.7.4.25"/>
    </reaction>
</comment>
<keyword evidence="4 9" id="KW-0547">Nucleotide-binding</keyword>
<comment type="similarity">
    <text evidence="1 9">Belongs to the cytidylate kinase family. Type 1 subfamily.</text>
</comment>
<protein>
    <recommendedName>
        <fullName evidence="9">Cytidylate kinase</fullName>
        <shortName evidence="9">CK</shortName>
        <ecNumber evidence="9">2.7.4.25</ecNumber>
    </recommendedName>
    <alternativeName>
        <fullName evidence="9">Cytidine monophosphate kinase</fullName>
        <shortName evidence="9">CMP kinase</shortName>
    </alternativeName>
</protein>
<dbReference type="GO" id="GO:0036430">
    <property type="term" value="F:CMP kinase activity"/>
    <property type="evidence" value="ECO:0007669"/>
    <property type="project" value="RHEA"/>
</dbReference>
<dbReference type="GO" id="GO:0015949">
    <property type="term" value="P:nucleobase-containing small molecule interconversion"/>
    <property type="evidence" value="ECO:0007669"/>
    <property type="project" value="TreeGrafter"/>
</dbReference>
<keyword evidence="2 9" id="KW-0963">Cytoplasm</keyword>
<comment type="catalytic activity">
    <reaction evidence="8 9">
        <text>CMP + ATP = CDP + ADP</text>
        <dbReference type="Rhea" id="RHEA:11600"/>
        <dbReference type="ChEBI" id="CHEBI:30616"/>
        <dbReference type="ChEBI" id="CHEBI:58069"/>
        <dbReference type="ChEBI" id="CHEBI:60377"/>
        <dbReference type="ChEBI" id="CHEBI:456216"/>
        <dbReference type="EC" id="2.7.4.25"/>
    </reaction>
</comment>
<reference evidence="11 12" key="1">
    <citation type="submission" date="2019-03" db="EMBL/GenBank/DDBJ databases">
        <title>Genomic Encyclopedia of Type Strains, Phase IV (KMG-IV): sequencing the most valuable type-strain genomes for metagenomic binning, comparative biology and taxonomic classification.</title>
        <authorList>
            <person name="Goeker M."/>
        </authorList>
    </citation>
    <scope>NUCLEOTIDE SEQUENCE [LARGE SCALE GENOMIC DNA]</scope>
    <source>
        <strain evidence="11 12">DSM 24979</strain>
    </source>
</reference>
<dbReference type="OrthoDB" id="9807434at2"/>
<keyword evidence="3 9" id="KW-0808">Transferase</keyword>
<evidence type="ECO:0000313" key="11">
    <source>
        <dbReference type="EMBL" id="TCL53150.1"/>
    </source>
</evidence>
<evidence type="ECO:0000256" key="5">
    <source>
        <dbReference type="ARBA" id="ARBA00022777"/>
    </source>
</evidence>
<dbReference type="PANTHER" id="PTHR21299">
    <property type="entry name" value="CYTIDYLATE KINASE/PANTOATE-BETA-ALANINE LIGASE"/>
    <property type="match status" value="1"/>
</dbReference>
<dbReference type="EMBL" id="SLUL01000001">
    <property type="protein sequence ID" value="TCL53150.1"/>
    <property type="molecule type" value="Genomic_DNA"/>
</dbReference>
<evidence type="ECO:0000259" key="10">
    <source>
        <dbReference type="Pfam" id="PF02224"/>
    </source>
</evidence>
<dbReference type="Pfam" id="PF02224">
    <property type="entry name" value="Cytidylate_kin"/>
    <property type="match status" value="1"/>
</dbReference>
<dbReference type="GO" id="GO:0006220">
    <property type="term" value="P:pyrimidine nucleotide metabolic process"/>
    <property type="evidence" value="ECO:0007669"/>
    <property type="project" value="UniProtKB-UniRule"/>
</dbReference>
<feature type="domain" description="Cytidylate kinase" evidence="10">
    <location>
        <begin position="7"/>
        <end position="220"/>
    </location>
</feature>
<comment type="caution">
    <text evidence="11">The sequence shown here is derived from an EMBL/GenBank/DDBJ whole genome shotgun (WGS) entry which is preliminary data.</text>
</comment>
<sequence length="226" mass="25191">MEKKISIAIDGPAAAGKSTVAKRLAETLSYLYIDTGAMYRALTYCALKRGVDVNDEKGLMNVLNDTYIELKPSERGQLVFVNGEDVTELIRKSDVTNSVSYVAKHPAVREEMVKRQREFAKDGGVVMDGRDIGTHVLPNAEVKIFLLASVEERAKRRHAENIARGFPSDLEQLKEEIARRDKIDSERAVAPLKKAEDAIEIDTTSLSIDDVVSEIMKIVEERVGRE</sequence>
<dbReference type="InterPro" id="IPR011994">
    <property type="entry name" value="Cytidylate_kinase_dom"/>
</dbReference>
<keyword evidence="6 9" id="KW-0067">ATP-binding</keyword>
<dbReference type="Gene3D" id="3.40.50.300">
    <property type="entry name" value="P-loop containing nucleotide triphosphate hydrolases"/>
    <property type="match status" value="1"/>
</dbReference>
<dbReference type="Proteomes" id="UP000295658">
    <property type="component" value="Unassembled WGS sequence"/>
</dbReference>
<dbReference type="FunFam" id="3.40.50.300:FF:000484">
    <property type="entry name" value="Cytidylate kinase"/>
    <property type="match status" value="1"/>
</dbReference>
<evidence type="ECO:0000256" key="3">
    <source>
        <dbReference type="ARBA" id="ARBA00022679"/>
    </source>
</evidence>
<dbReference type="HAMAP" id="MF_00238">
    <property type="entry name" value="Cytidyl_kinase_type1"/>
    <property type="match status" value="1"/>
</dbReference>
<evidence type="ECO:0000256" key="6">
    <source>
        <dbReference type="ARBA" id="ARBA00022840"/>
    </source>
</evidence>
<evidence type="ECO:0000256" key="2">
    <source>
        <dbReference type="ARBA" id="ARBA00022490"/>
    </source>
</evidence>
<dbReference type="RefSeq" id="WP_132947059.1">
    <property type="nucleotide sequence ID" value="NZ_BSVG01000001.1"/>
</dbReference>
<dbReference type="InterPro" id="IPR003136">
    <property type="entry name" value="Cytidylate_kin"/>
</dbReference>
<dbReference type="GO" id="GO:0005829">
    <property type="term" value="C:cytosol"/>
    <property type="evidence" value="ECO:0007669"/>
    <property type="project" value="TreeGrafter"/>
</dbReference>